<comment type="caution">
    <text evidence="1">The sequence shown here is derived from an EMBL/GenBank/DDBJ whole genome shotgun (WGS) entry which is preliminary data.</text>
</comment>
<protein>
    <submittedName>
        <fullName evidence="1">Uncharacterized protein</fullName>
    </submittedName>
</protein>
<gene>
    <name evidence="1" type="ORF">S12H4_20055</name>
</gene>
<sequence>WIFWAVSNDISGNVRKEAKQQNRPEGVLYADEEGKITIWVKTWGQIINDCRARLKFFQETLQYTAGNESAIEYLRKEYEKYLPGCLLEETTSVAEGRG</sequence>
<accession>X1SZW0</accession>
<proteinExistence type="predicted"/>
<feature type="non-terminal residue" evidence="1">
    <location>
        <position position="1"/>
    </location>
</feature>
<reference evidence="1" key="1">
    <citation type="journal article" date="2014" name="Front. Microbiol.">
        <title>High frequency of phylogenetically diverse reductive dehalogenase-homologous genes in deep subseafloor sedimentary metagenomes.</title>
        <authorList>
            <person name="Kawai M."/>
            <person name="Futagami T."/>
            <person name="Toyoda A."/>
            <person name="Takaki Y."/>
            <person name="Nishi S."/>
            <person name="Hori S."/>
            <person name="Arai W."/>
            <person name="Tsubouchi T."/>
            <person name="Morono Y."/>
            <person name="Uchiyama I."/>
            <person name="Ito T."/>
            <person name="Fujiyama A."/>
            <person name="Inagaki F."/>
            <person name="Takami H."/>
        </authorList>
    </citation>
    <scope>NUCLEOTIDE SEQUENCE</scope>
    <source>
        <strain evidence="1">Expedition CK06-06</strain>
    </source>
</reference>
<evidence type="ECO:0000313" key="1">
    <source>
        <dbReference type="EMBL" id="GAI73364.1"/>
    </source>
</evidence>
<name>X1SZW0_9ZZZZ</name>
<organism evidence="1">
    <name type="scientific">marine sediment metagenome</name>
    <dbReference type="NCBI Taxonomy" id="412755"/>
    <lineage>
        <taxon>unclassified sequences</taxon>
        <taxon>metagenomes</taxon>
        <taxon>ecological metagenomes</taxon>
    </lineage>
</organism>
<dbReference type="EMBL" id="BARW01010109">
    <property type="protein sequence ID" value="GAI73364.1"/>
    <property type="molecule type" value="Genomic_DNA"/>
</dbReference>
<dbReference type="AlphaFoldDB" id="X1SZW0"/>